<evidence type="ECO:0000313" key="2">
    <source>
        <dbReference type="EMBL" id="SFS45810.1"/>
    </source>
</evidence>
<accession>A0A1I6Q0F5</accession>
<keyword evidence="1" id="KW-0732">Signal</keyword>
<dbReference type="STRING" id="593133.SAMN04488006_1375"/>
<evidence type="ECO:0000256" key="1">
    <source>
        <dbReference type="SAM" id="SignalP"/>
    </source>
</evidence>
<gene>
    <name evidence="2" type="ORF">SAMN04488006_1375</name>
</gene>
<feature type="signal peptide" evidence="1">
    <location>
        <begin position="1"/>
        <end position="19"/>
    </location>
</feature>
<evidence type="ECO:0000313" key="3">
    <source>
        <dbReference type="Proteomes" id="UP000199312"/>
    </source>
</evidence>
<name>A0A1I6Q0F5_9FLAO</name>
<dbReference type="EMBL" id="FOZP01000003">
    <property type="protein sequence ID" value="SFS45810.1"/>
    <property type="molecule type" value="Genomic_DNA"/>
</dbReference>
<dbReference type="AlphaFoldDB" id="A0A1I6Q0F5"/>
<protein>
    <submittedName>
        <fullName evidence="2">Uncharacterized protein</fullName>
    </submittedName>
</protein>
<dbReference type="Proteomes" id="UP000199312">
    <property type="component" value="Unassembled WGS sequence"/>
</dbReference>
<organism evidence="2 3">
    <name type="scientific">Lutibacter maritimus</name>
    <dbReference type="NCBI Taxonomy" id="593133"/>
    <lineage>
        <taxon>Bacteria</taxon>
        <taxon>Pseudomonadati</taxon>
        <taxon>Bacteroidota</taxon>
        <taxon>Flavobacteriia</taxon>
        <taxon>Flavobacteriales</taxon>
        <taxon>Flavobacteriaceae</taxon>
        <taxon>Lutibacter</taxon>
    </lineage>
</organism>
<dbReference type="Pfam" id="PF20365">
    <property type="entry name" value="DUF6660"/>
    <property type="match status" value="1"/>
</dbReference>
<keyword evidence="3" id="KW-1185">Reference proteome</keyword>
<feature type="chain" id="PRO_5011510801" evidence="1">
    <location>
        <begin position="20"/>
        <end position="103"/>
    </location>
</feature>
<dbReference type="RefSeq" id="WP_090224125.1">
    <property type="nucleotide sequence ID" value="NZ_FOZP01000003.1"/>
</dbReference>
<proteinExistence type="predicted"/>
<sequence>MKFLATILALFILSLSALPCDDDSFDNQQTETVSQVVNLDNHSHSDMCSPFCMCSCCSISVTEPVKHIEYVMYAEKPSKVVATFYSSSFSNNYYSKIYLPPQV</sequence>
<dbReference type="InterPro" id="IPR046601">
    <property type="entry name" value="DUF6660"/>
</dbReference>
<reference evidence="3" key="1">
    <citation type="submission" date="2016-10" db="EMBL/GenBank/DDBJ databases">
        <authorList>
            <person name="Varghese N."/>
            <person name="Submissions S."/>
        </authorList>
    </citation>
    <scope>NUCLEOTIDE SEQUENCE [LARGE SCALE GENOMIC DNA]</scope>
    <source>
        <strain evidence="3">DSM 24450</strain>
    </source>
</reference>